<dbReference type="EMBL" id="CAAALY010247327">
    <property type="protein sequence ID" value="VEL34278.1"/>
    <property type="molecule type" value="Genomic_DNA"/>
</dbReference>
<organism evidence="2 3">
    <name type="scientific">Protopolystoma xenopodis</name>
    <dbReference type="NCBI Taxonomy" id="117903"/>
    <lineage>
        <taxon>Eukaryota</taxon>
        <taxon>Metazoa</taxon>
        <taxon>Spiralia</taxon>
        <taxon>Lophotrochozoa</taxon>
        <taxon>Platyhelminthes</taxon>
        <taxon>Monogenea</taxon>
        <taxon>Polyopisthocotylea</taxon>
        <taxon>Polystomatidea</taxon>
        <taxon>Polystomatidae</taxon>
        <taxon>Protopolystoma</taxon>
    </lineage>
</organism>
<sequence>MKMSTNGPIASPASPAPTDASSLGLTGTRSLTGQSEDEAGLGGTDASRPSLPCVPPPSPDRARLPAPNRP</sequence>
<protein>
    <submittedName>
        <fullName evidence="2">Uncharacterized protein</fullName>
    </submittedName>
</protein>
<feature type="region of interest" description="Disordered" evidence="1">
    <location>
        <begin position="1"/>
        <end position="70"/>
    </location>
</feature>
<comment type="caution">
    <text evidence="2">The sequence shown here is derived from an EMBL/GenBank/DDBJ whole genome shotgun (WGS) entry which is preliminary data.</text>
</comment>
<evidence type="ECO:0000313" key="3">
    <source>
        <dbReference type="Proteomes" id="UP000784294"/>
    </source>
</evidence>
<name>A0A448XDY3_9PLAT</name>
<keyword evidence="3" id="KW-1185">Reference proteome</keyword>
<dbReference type="Proteomes" id="UP000784294">
    <property type="component" value="Unassembled WGS sequence"/>
</dbReference>
<gene>
    <name evidence="2" type="ORF">PXEA_LOCUS27718</name>
</gene>
<accession>A0A448XDY3</accession>
<feature type="compositionally biased region" description="Polar residues" evidence="1">
    <location>
        <begin position="23"/>
        <end position="34"/>
    </location>
</feature>
<dbReference type="AlphaFoldDB" id="A0A448XDY3"/>
<evidence type="ECO:0000256" key="1">
    <source>
        <dbReference type="SAM" id="MobiDB-lite"/>
    </source>
</evidence>
<proteinExistence type="predicted"/>
<evidence type="ECO:0000313" key="2">
    <source>
        <dbReference type="EMBL" id="VEL34278.1"/>
    </source>
</evidence>
<feature type="compositionally biased region" description="Low complexity" evidence="1">
    <location>
        <begin position="8"/>
        <end position="22"/>
    </location>
</feature>
<reference evidence="2" key="1">
    <citation type="submission" date="2018-11" db="EMBL/GenBank/DDBJ databases">
        <authorList>
            <consortium name="Pathogen Informatics"/>
        </authorList>
    </citation>
    <scope>NUCLEOTIDE SEQUENCE</scope>
</reference>